<dbReference type="EMBL" id="BAAAMR010000007">
    <property type="protein sequence ID" value="GAA2124795.1"/>
    <property type="molecule type" value="Genomic_DNA"/>
</dbReference>
<evidence type="ECO:0000313" key="2">
    <source>
        <dbReference type="EMBL" id="GAA2124795.1"/>
    </source>
</evidence>
<gene>
    <name evidence="2" type="ORF">GCM10009727_12560</name>
</gene>
<organism evidence="2 3">
    <name type="scientific">Actinomadura napierensis</name>
    <dbReference type="NCBI Taxonomy" id="267854"/>
    <lineage>
        <taxon>Bacteria</taxon>
        <taxon>Bacillati</taxon>
        <taxon>Actinomycetota</taxon>
        <taxon>Actinomycetes</taxon>
        <taxon>Streptosporangiales</taxon>
        <taxon>Thermomonosporaceae</taxon>
        <taxon>Actinomadura</taxon>
    </lineage>
</organism>
<feature type="region of interest" description="Disordered" evidence="1">
    <location>
        <begin position="1"/>
        <end position="21"/>
    </location>
</feature>
<accession>A0ABP5JZ06</accession>
<sequence length="114" mass="11932">MPSPAAACRYVSEPPSRQRADTGCWRSCGFFPCRRDAAALSVLSFVPDLVVPAAPSTRTLLVLSCLSAGAETDLSVPGRLGGAEPELRGRHGGTTHTGVKSSDSTPWNKGHITP</sequence>
<evidence type="ECO:0000256" key="1">
    <source>
        <dbReference type="SAM" id="MobiDB-lite"/>
    </source>
</evidence>
<reference evidence="3" key="1">
    <citation type="journal article" date="2019" name="Int. J. Syst. Evol. Microbiol.">
        <title>The Global Catalogue of Microorganisms (GCM) 10K type strain sequencing project: providing services to taxonomists for standard genome sequencing and annotation.</title>
        <authorList>
            <consortium name="The Broad Institute Genomics Platform"/>
            <consortium name="The Broad Institute Genome Sequencing Center for Infectious Disease"/>
            <person name="Wu L."/>
            <person name="Ma J."/>
        </authorList>
    </citation>
    <scope>NUCLEOTIDE SEQUENCE [LARGE SCALE GENOMIC DNA]</scope>
    <source>
        <strain evidence="3">JCM 13850</strain>
    </source>
</reference>
<keyword evidence="3" id="KW-1185">Reference proteome</keyword>
<evidence type="ECO:0000313" key="3">
    <source>
        <dbReference type="Proteomes" id="UP001501020"/>
    </source>
</evidence>
<name>A0ABP5JZ06_9ACTN</name>
<dbReference type="Proteomes" id="UP001501020">
    <property type="component" value="Unassembled WGS sequence"/>
</dbReference>
<feature type="region of interest" description="Disordered" evidence="1">
    <location>
        <begin position="76"/>
        <end position="114"/>
    </location>
</feature>
<comment type="caution">
    <text evidence="2">The sequence shown here is derived from an EMBL/GenBank/DDBJ whole genome shotgun (WGS) entry which is preliminary data.</text>
</comment>
<protein>
    <submittedName>
        <fullName evidence="2">Uncharacterized protein</fullName>
    </submittedName>
</protein>
<proteinExistence type="predicted"/>